<sequence>MSGLIRFGVSLDSDLSRKFDARLKKKGYTNRSEAIRDLIRQDLIEEEWAGGKEVAGAVILIYDHHKRDLVDRLMDIQHDFSANIISTQHVHLDHDNCLEIIAVKGLSKNIQILADALKVVKGVKHATLSMSTTGKNID</sequence>
<dbReference type="NCBIfam" id="NF001884">
    <property type="entry name" value="PRK00630.1"/>
    <property type="match status" value="1"/>
</dbReference>
<feature type="binding site" evidence="7">
    <location>
        <position position="91"/>
    </location>
    <ligand>
        <name>Ni(2+)</name>
        <dbReference type="ChEBI" id="CHEBI:49786"/>
    </ligand>
</feature>
<organism evidence="10 11">
    <name type="scientific">Candidatus Taenaricola geysiri</name>
    <dbReference type="NCBI Taxonomy" id="1974752"/>
    <lineage>
        <taxon>Bacteria</taxon>
        <taxon>Pseudomonadati</taxon>
        <taxon>Candidatus Omnitrophota</taxon>
        <taxon>Candidatus Taenaricola</taxon>
    </lineage>
</organism>
<dbReference type="Pfam" id="PF08753">
    <property type="entry name" value="NikR_C"/>
    <property type="match status" value="1"/>
</dbReference>
<keyword evidence="6 7" id="KW-0804">Transcription</keyword>
<gene>
    <name evidence="10" type="ORF">COW11_03810</name>
</gene>
<keyword evidence="2 7" id="KW-0533">Nickel</keyword>
<accession>A0A2J0LNM6</accession>
<evidence type="ECO:0000313" key="10">
    <source>
        <dbReference type="EMBL" id="PIW66346.1"/>
    </source>
</evidence>
<feature type="binding site" evidence="7">
    <location>
        <position position="78"/>
    </location>
    <ligand>
        <name>Ni(2+)</name>
        <dbReference type="ChEBI" id="CHEBI:49786"/>
    </ligand>
</feature>
<evidence type="ECO:0000256" key="5">
    <source>
        <dbReference type="ARBA" id="ARBA00023125"/>
    </source>
</evidence>
<dbReference type="Gene3D" id="3.30.70.1150">
    <property type="entry name" value="ACT-like. Chain A, domain 2"/>
    <property type="match status" value="1"/>
</dbReference>
<reference evidence="10 11" key="1">
    <citation type="submission" date="2017-09" db="EMBL/GenBank/DDBJ databases">
        <title>Depth-based differentiation of microbial function through sediment-hosted aquifers and enrichment of novel symbionts in the deep terrestrial subsurface.</title>
        <authorList>
            <person name="Probst A.J."/>
            <person name="Ladd B."/>
            <person name="Jarett J.K."/>
            <person name="Geller-Mcgrath D.E."/>
            <person name="Sieber C.M."/>
            <person name="Emerson J.B."/>
            <person name="Anantharaman K."/>
            <person name="Thomas B.C."/>
            <person name="Malmstrom R."/>
            <person name="Stieglmeier M."/>
            <person name="Klingl A."/>
            <person name="Woyke T."/>
            <person name="Ryan C.M."/>
            <person name="Banfield J.F."/>
        </authorList>
    </citation>
    <scope>NUCLEOTIDE SEQUENCE [LARGE SCALE GENOMIC DNA]</scope>
    <source>
        <strain evidence="10">CG12_big_fil_rev_8_21_14_0_65_43_15</strain>
    </source>
</reference>
<dbReference type="InterPro" id="IPR045865">
    <property type="entry name" value="ACT-like_dom_sf"/>
</dbReference>
<comment type="similarity">
    <text evidence="1 7">Belongs to the transcriptional regulatory CopG/NikR family.</text>
</comment>
<dbReference type="Pfam" id="PF01402">
    <property type="entry name" value="RHH_1"/>
    <property type="match status" value="1"/>
</dbReference>
<feature type="domain" description="Transcription factor NikR nickel binding C-terminal" evidence="9">
    <location>
        <begin position="55"/>
        <end position="130"/>
    </location>
</feature>
<evidence type="ECO:0000313" key="11">
    <source>
        <dbReference type="Proteomes" id="UP000231267"/>
    </source>
</evidence>
<feature type="binding site" evidence="7">
    <location>
        <position position="89"/>
    </location>
    <ligand>
        <name>Ni(2+)</name>
        <dbReference type="ChEBI" id="CHEBI:49786"/>
    </ligand>
</feature>
<dbReference type="NCBIfam" id="NF002169">
    <property type="entry name" value="PRK01002.1"/>
    <property type="match status" value="1"/>
</dbReference>
<dbReference type="PANTHER" id="PTHR34719:SF2">
    <property type="entry name" value="NICKEL-RESPONSIVE REGULATOR"/>
    <property type="match status" value="1"/>
</dbReference>
<keyword evidence="3 7" id="KW-0479">Metal-binding</keyword>
<name>A0A2J0LNM6_9BACT</name>
<evidence type="ECO:0000256" key="7">
    <source>
        <dbReference type="HAMAP-Rule" id="MF_00476"/>
    </source>
</evidence>
<dbReference type="Proteomes" id="UP000231267">
    <property type="component" value="Unassembled WGS sequence"/>
</dbReference>
<dbReference type="NCBIfam" id="NF002815">
    <property type="entry name" value="PRK02967.1"/>
    <property type="match status" value="1"/>
</dbReference>
<comment type="caution">
    <text evidence="10">The sequence shown here is derived from an EMBL/GenBank/DDBJ whole genome shotgun (WGS) entry which is preliminary data.</text>
</comment>
<evidence type="ECO:0000256" key="2">
    <source>
        <dbReference type="ARBA" id="ARBA00022596"/>
    </source>
</evidence>
<dbReference type="PANTHER" id="PTHR34719">
    <property type="entry name" value="NICKEL-RESPONSIVE REGULATOR"/>
    <property type="match status" value="1"/>
</dbReference>
<keyword evidence="5 7" id="KW-0238">DNA-binding</keyword>
<dbReference type="AlphaFoldDB" id="A0A2J0LNM6"/>
<dbReference type="GO" id="GO:0003700">
    <property type="term" value="F:DNA-binding transcription factor activity"/>
    <property type="evidence" value="ECO:0007669"/>
    <property type="project" value="UniProtKB-UniRule"/>
</dbReference>
<dbReference type="InterPro" id="IPR022988">
    <property type="entry name" value="Ni_resp_reg_NikR"/>
</dbReference>
<dbReference type="HAMAP" id="MF_00476">
    <property type="entry name" value="NikR"/>
    <property type="match status" value="1"/>
</dbReference>
<feature type="binding site" evidence="7">
    <location>
        <position position="97"/>
    </location>
    <ligand>
        <name>Ni(2+)</name>
        <dbReference type="ChEBI" id="CHEBI:49786"/>
    </ligand>
</feature>
<dbReference type="InterPro" id="IPR014864">
    <property type="entry name" value="TF_NikR_Ni-bd_C"/>
</dbReference>
<feature type="domain" description="Ribbon-helix-helix protein CopG" evidence="8">
    <location>
        <begin position="6"/>
        <end position="45"/>
    </location>
</feature>
<evidence type="ECO:0000256" key="1">
    <source>
        <dbReference type="ARBA" id="ARBA00008478"/>
    </source>
</evidence>
<protein>
    <recommendedName>
        <fullName evidence="7">Putative nickel-responsive regulator</fullName>
    </recommendedName>
</protein>
<dbReference type="SUPFAM" id="SSF47598">
    <property type="entry name" value="Ribbon-helix-helix"/>
    <property type="match status" value="1"/>
</dbReference>
<dbReference type="SUPFAM" id="SSF55021">
    <property type="entry name" value="ACT-like"/>
    <property type="match status" value="1"/>
</dbReference>
<dbReference type="InterPro" id="IPR002145">
    <property type="entry name" value="CopG"/>
</dbReference>
<comment type="cofactor">
    <cofactor evidence="7">
        <name>Ni(2+)</name>
        <dbReference type="ChEBI" id="CHEBI:49786"/>
    </cofactor>
    <text evidence="7">Binds 1 nickel ion per subunit.</text>
</comment>
<evidence type="ECO:0000256" key="6">
    <source>
        <dbReference type="ARBA" id="ARBA00023163"/>
    </source>
</evidence>
<keyword evidence="4 7" id="KW-0805">Transcription regulation</keyword>
<dbReference type="NCBIfam" id="NF003381">
    <property type="entry name" value="PRK04460.1"/>
    <property type="match status" value="1"/>
</dbReference>
<dbReference type="EMBL" id="PFGP01000092">
    <property type="protein sequence ID" value="PIW66346.1"/>
    <property type="molecule type" value="Genomic_DNA"/>
</dbReference>
<dbReference type="Gene3D" id="1.10.1220.10">
    <property type="entry name" value="Met repressor-like"/>
    <property type="match status" value="1"/>
</dbReference>
<dbReference type="CDD" id="cd22231">
    <property type="entry name" value="RHH_NikR_HicB-like"/>
    <property type="match status" value="1"/>
</dbReference>
<dbReference type="InterPro" id="IPR027271">
    <property type="entry name" value="Acetolactate_synth/TF_NikR_C"/>
</dbReference>
<dbReference type="GO" id="GO:0016151">
    <property type="term" value="F:nickel cation binding"/>
    <property type="evidence" value="ECO:0007669"/>
    <property type="project" value="UniProtKB-UniRule"/>
</dbReference>
<evidence type="ECO:0000259" key="8">
    <source>
        <dbReference type="Pfam" id="PF01402"/>
    </source>
</evidence>
<dbReference type="GO" id="GO:0010045">
    <property type="term" value="P:response to nickel cation"/>
    <property type="evidence" value="ECO:0007669"/>
    <property type="project" value="InterPro"/>
</dbReference>
<proteinExistence type="inferred from homology"/>
<dbReference type="InterPro" id="IPR050192">
    <property type="entry name" value="CopG/NikR_regulator"/>
</dbReference>
<evidence type="ECO:0000259" key="9">
    <source>
        <dbReference type="Pfam" id="PF08753"/>
    </source>
</evidence>
<dbReference type="GO" id="GO:0003677">
    <property type="term" value="F:DNA binding"/>
    <property type="evidence" value="ECO:0007669"/>
    <property type="project" value="UniProtKB-KW"/>
</dbReference>
<evidence type="ECO:0000256" key="3">
    <source>
        <dbReference type="ARBA" id="ARBA00022723"/>
    </source>
</evidence>
<dbReference type="InterPro" id="IPR010985">
    <property type="entry name" value="Ribbon_hlx_hlx"/>
</dbReference>
<evidence type="ECO:0000256" key="4">
    <source>
        <dbReference type="ARBA" id="ARBA00023015"/>
    </source>
</evidence>
<comment type="function">
    <text evidence="7">Transcriptional regulator.</text>
</comment>
<dbReference type="InterPro" id="IPR013321">
    <property type="entry name" value="Arc_rbn_hlx_hlx"/>
</dbReference>